<keyword evidence="14" id="KW-1185">Reference proteome</keyword>
<organism evidence="13 15">
    <name type="scientific">Candidatus Cryosericum hinesii</name>
    <dbReference type="NCBI Taxonomy" id="2290915"/>
    <lineage>
        <taxon>Bacteria</taxon>
        <taxon>Pseudomonadati</taxon>
        <taxon>Caldisericota/Cryosericota group</taxon>
        <taxon>Candidatus Cryosericota</taxon>
        <taxon>Candidatus Cryosericia</taxon>
        <taxon>Candidatus Cryosericales</taxon>
        <taxon>Candidatus Cryosericaceae</taxon>
        <taxon>Candidatus Cryosericum</taxon>
    </lineage>
</organism>
<keyword evidence="7 9" id="KW-1133">Transmembrane helix</keyword>
<dbReference type="Pfam" id="PF00664">
    <property type="entry name" value="ABC_membrane"/>
    <property type="match status" value="1"/>
</dbReference>
<accession>A0A398DBA1</accession>
<feature type="transmembrane region" description="Helical" evidence="9">
    <location>
        <begin position="27"/>
        <end position="48"/>
    </location>
</feature>
<dbReference type="EMBL" id="QXIX01000062">
    <property type="protein sequence ID" value="RIE11433.1"/>
    <property type="molecule type" value="Genomic_DNA"/>
</dbReference>
<dbReference type="InterPro" id="IPR027417">
    <property type="entry name" value="P-loop_NTPase"/>
</dbReference>
<dbReference type="Pfam" id="PF00005">
    <property type="entry name" value="ABC_tran"/>
    <property type="match status" value="1"/>
</dbReference>
<dbReference type="SMART" id="SM00382">
    <property type="entry name" value="AAA"/>
    <property type="match status" value="1"/>
</dbReference>
<evidence type="ECO:0000313" key="14">
    <source>
        <dbReference type="Proteomes" id="UP000265724"/>
    </source>
</evidence>
<proteinExistence type="predicted"/>
<dbReference type="InterPro" id="IPR017871">
    <property type="entry name" value="ABC_transporter-like_CS"/>
</dbReference>
<dbReference type="GO" id="GO:0016887">
    <property type="term" value="F:ATP hydrolysis activity"/>
    <property type="evidence" value="ECO:0007669"/>
    <property type="project" value="InterPro"/>
</dbReference>
<dbReference type="EMBL" id="QXIW01000033">
    <property type="protein sequence ID" value="RIE11803.1"/>
    <property type="molecule type" value="Genomic_DNA"/>
</dbReference>
<dbReference type="InterPro" id="IPR011527">
    <property type="entry name" value="ABC1_TM_dom"/>
</dbReference>
<evidence type="ECO:0000259" key="11">
    <source>
        <dbReference type="PROSITE" id="PS50929"/>
    </source>
</evidence>
<dbReference type="GO" id="GO:0005524">
    <property type="term" value="F:ATP binding"/>
    <property type="evidence" value="ECO:0007669"/>
    <property type="project" value="UniProtKB-KW"/>
</dbReference>
<evidence type="ECO:0000256" key="4">
    <source>
        <dbReference type="ARBA" id="ARBA00022692"/>
    </source>
</evidence>
<dbReference type="Gene3D" id="3.40.50.300">
    <property type="entry name" value="P-loop containing nucleotide triphosphate hydrolases"/>
    <property type="match status" value="1"/>
</dbReference>
<dbReference type="PROSITE" id="PS50929">
    <property type="entry name" value="ABC_TM1F"/>
    <property type="match status" value="1"/>
</dbReference>
<evidence type="ECO:0000256" key="5">
    <source>
        <dbReference type="ARBA" id="ARBA00022741"/>
    </source>
</evidence>
<dbReference type="FunFam" id="3.40.50.300:FF:000854">
    <property type="entry name" value="Multidrug ABC transporter ATP-binding protein"/>
    <property type="match status" value="1"/>
</dbReference>
<dbReference type="PANTHER" id="PTHR24221:SF654">
    <property type="entry name" value="ATP-BINDING CASSETTE SUB-FAMILY B MEMBER 6"/>
    <property type="match status" value="1"/>
</dbReference>
<evidence type="ECO:0000259" key="10">
    <source>
        <dbReference type="PROSITE" id="PS50893"/>
    </source>
</evidence>
<dbReference type="Gene3D" id="1.20.1560.10">
    <property type="entry name" value="ABC transporter type 1, transmembrane domain"/>
    <property type="match status" value="1"/>
</dbReference>
<evidence type="ECO:0000256" key="7">
    <source>
        <dbReference type="ARBA" id="ARBA00022989"/>
    </source>
</evidence>
<feature type="transmembrane region" description="Helical" evidence="9">
    <location>
        <begin position="60"/>
        <end position="79"/>
    </location>
</feature>
<dbReference type="Proteomes" id="UP000265724">
    <property type="component" value="Unassembled WGS sequence"/>
</dbReference>
<keyword evidence="4 9" id="KW-0812">Transmembrane</keyword>
<dbReference type="Proteomes" id="UP000266042">
    <property type="component" value="Unassembled WGS sequence"/>
</dbReference>
<dbReference type="InterPro" id="IPR039421">
    <property type="entry name" value="Type_1_exporter"/>
</dbReference>
<keyword evidence="5" id="KW-0547">Nucleotide-binding</keyword>
<name>A0A398DBA1_9BACT</name>
<dbReference type="PANTHER" id="PTHR24221">
    <property type="entry name" value="ATP-BINDING CASSETTE SUB-FAMILY B"/>
    <property type="match status" value="1"/>
</dbReference>
<evidence type="ECO:0000313" key="15">
    <source>
        <dbReference type="Proteomes" id="UP000266042"/>
    </source>
</evidence>
<evidence type="ECO:0000256" key="3">
    <source>
        <dbReference type="ARBA" id="ARBA00022475"/>
    </source>
</evidence>
<keyword evidence="6 13" id="KW-0067">ATP-binding</keyword>
<sequence>MSIVFNEILLGIKRSIGLLSRREKRSLCIATFLMLITGILTNGPAVILGKLVDQLVSGSTILFSVVVPFILLLCIVILVREGLTVILKYLIQNIATQTDKDQTVKVIERLLKVDIGGYLYQQQIGSLYGRIFRSIEGLISLLKLTFLDFMPVFFAALAAIGIAFLQKPLMASVMILVIPTGLYLVVKQVSSQKGIRVALLRKKEEVDGKVVEMLGGIETIRVLNTVQFEVAKVEKSTEERRRIEIKHHIAMAFYDAAKSLNEGIFTIMVIVLSIYLASRGLISKGDILVYAILFTNITGPLLEIHRILDQASENSIQVNDLFNILHQPLDISFTEQDANSKIEENKSEPAVSVHNLSFAYHGSEDVTILDGINLTIKKGESIGIAGASGCGKTTFIHILLKLIHDYTGEVSLFDKGLQAISREELADKIAYVPQKPFVFSGTIKDNILYGCRQTVPDEDLLEAARNACILDEIQESLGGFNGLVSENGNNLSGGQRQRLALARVMLQTPQLIIFDEATSALDNTNEAIIQQNIERIFNQKTIITIAHRLTTLKNADRILVFDAGRIVQEGSFKSLSETKGLFQDFLQQRSKPLDLKESRNNQ</sequence>
<reference evidence="14 15" key="1">
    <citation type="submission" date="2018-09" db="EMBL/GenBank/DDBJ databases">
        <title>Discovery and Ecogenomic Context for Candidatus Cryosericales, a Global Caldiserica Order Active in Thawing Permafrost.</title>
        <authorList>
            <person name="Martinez M.A."/>
            <person name="Woodcroft B.J."/>
            <person name="Ignacio Espinoza J.C."/>
            <person name="Zayed A."/>
            <person name="Singleton C.M."/>
            <person name="Boyd J."/>
            <person name="Li Y.-F."/>
            <person name="Purvine S."/>
            <person name="Maughan H."/>
            <person name="Hodgkins S.B."/>
            <person name="Anderson D."/>
            <person name="Sederholm M."/>
            <person name="Temperton B."/>
            <person name="Saleska S.R."/>
            <person name="Tyson G.W."/>
            <person name="Rich V.I."/>
        </authorList>
    </citation>
    <scope>NUCLEOTIDE SEQUENCE [LARGE SCALE GENOMIC DNA]</scope>
    <source>
        <strain evidence="12 14">SMC2</strain>
        <strain evidence="13 15">SMC3</strain>
    </source>
</reference>
<evidence type="ECO:0000313" key="12">
    <source>
        <dbReference type="EMBL" id="RIE11433.1"/>
    </source>
</evidence>
<feature type="transmembrane region" description="Helical" evidence="9">
    <location>
        <begin position="169"/>
        <end position="186"/>
    </location>
</feature>
<keyword evidence="8 9" id="KW-0472">Membrane</keyword>
<dbReference type="InterPro" id="IPR003593">
    <property type="entry name" value="AAA+_ATPase"/>
</dbReference>
<feature type="transmembrane region" description="Helical" evidence="9">
    <location>
        <begin position="263"/>
        <end position="281"/>
    </location>
</feature>
<evidence type="ECO:0000256" key="1">
    <source>
        <dbReference type="ARBA" id="ARBA00004651"/>
    </source>
</evidence>
<dbReference type="GO" id="GO:0005886">
    <property type="term" value="C:plasma membrane"/>
    <property type="evidence" value="ECO:0007669"/>
    <property type="project" value="UniProtKB-SubCell"/>
</dbReference>
<dbReference type="AlphaFoldDB" id="A0A398DBA1"/>
<dbReference type="PROSITE" id="PS50893">
    <property type="entry name" value="ABC_TRANSPORTER_2"/>
    <property type="match status" value="1"/>
</dbReference>
<dbReference type="PROSITE" id="PS00211">
    <property type="entry name" value="ABC_TRANSPORTER_1"/>
    <property type="match status" value="1"/>
</dbReference>
<keyword evidence="2" id="KW-0813">Transport</keyword>
<comment type="subcellular location">
    <subcellularLocation>
        <location evidence="1">Cell membrane</location>
        <topology evidence="1">Multi-pass membrane protein</topology>
    </subcellularLocation>
</comment>
<evidence type="ECO:0000256" key="9">
    <source>
        <dbReference type="SAM" id="Phobius"/>
    </source>
</evidence>
<dbReference type="InterPro" id="IPR003439">
    <property type="entry name" value="ABC_transporter-like_ATP-bd"/>
</dbReference>
<dbReference type="GO" id="GO:0140359">
    <property type="term" value="F:ABC-type transporter activity"/>
    <property type="evidence" value="ECO:0007669"/>
    <property type="project" value="InterPro"/>
</dbReference>
<evidence type="ECO:0000256" key="2">
    <source>
        <dbReference type="ARBA" id="ARBA00022448"/>
    </source>
</evidence>
<dbReference type="SUPFAM" id="SSF90123">
    <property type="entry name" value="ABC transporter transmembrane region"/>
    <property type="match status" value="1"/>
</dbReference>
<gene>
    <name evidence="12" type="ORF">SMC2_09085</name>
    <name evidence="13" type="ORF">SMC3_08435</name>
</gene>
<dbReference type="SUPFAM" id="SSF52540">
    <property type="entry name" value="P-loop containing nucleoside triphosphate hydrolases"/>
    <property type="match status" value="1"/>
</dbReference>
<keyword evidence="3" id="KW-1003">Cell membrane</keyword>
<dbReference type="RefSeq" id="WP_119088079.1">
    <property type="nucleotide sequence ID" value="NZ_QXIV01000050.1"/>
</dbReference>
<feature type="transmembrane region" description="Helical" evidence="9">
    <location>
        <begin position="141"/>
        <end position="163"/>
    </location>
</feature>
<evidence type="ECO:0000256" key="6">
    <source>
        <dbReference type="ARBA" id="ARBA00022840"/>
    </source>
</evidence>
<comment type="caution">
    <text evidence="13">The sequence shown here is derived from an EMBL/GenBank/DDBJ whole genome shotgun (WGS) entry which is preliminary data.</text>
</comment>
<protein>
    <submittedName>
        <fullName evidence="13">ABC transporter ATP-binding protein</fullName>
    </submittedName>
</protein>
<evidence type="ECO:0000313" key="13">
    <source>
        <dbReference type="EMBL" id="RIE11803.1"/>
    </source>
</evidence>
<feature type="domain" description="ABC transporter" evidence="10">
    <location>
        <begin position="351"/>
        <end position="588"/>
    </location>
</feature>
<evidence type="ECO:0000256" key="8">
    <source>
        <dbReference type="ARBA" id="ARBA00023136"/>
    </source>
</evidence>
<dbReference type="InterPro" id="IPR036640">
    <property type="entry name" value="ABC1_TM_sf"/>
</dbReference>
<feature type="domain" description="ABC transmembrane type-1" evidence="11">
    <location>
        <begin position="29"/>
        <end position="313"/>
    </location>
</feature>